<organism evidence="2 3">
    <name type="scientific">Chaetomium fimeti</name>
    <dbReference type="NCBI Taxonomy" id="1854472"/>
    <lineage>
        <taxon>Eukaryota</taxon>
        <taxon>Fungi</taxon>
        <taxon>Dikarya</taxon>
        <taxon>Ascomycota</taxon>
        <taxon>Pezizomycotina</taxon>
        <taxon>Sordariomycetes</taxon>
        <taxon>Sordariomycetidae</taxon>
        <taxon>Sordariales</taxon>
        <taxon>Chaetomiaceae</taxon>
        <taxon>Chaetomium</taxon>
    </lineage>
</organism>
<accession>A0AAE0HFD0</accession>
<protein>
    <submittedName>
        <fullName evidence="2">Uncharacterized protein</fullName>
    </submittedName>
</protein>
<reference evidence="2" key="2">
    <citation type="submission" date="2023-06" db="EMBL/GenBank/DDBJ databases">
        <authorList>
            <consortium name="Lawrence Berkeley National Laboratory"/>
            <person name="Haridas S."/>
            <person name="Hensen N."/>
            <person name="Bonometti L."/>
            <person name="Westerberg I."/>
            <person name="Brannstrom I.O."/>
            <person name="Guillou S."/>
            <person name="Cros-Aarteil S."/>
            <person name="Calhoun S."/>
            <person name="Kuo A."/>
            <person name="Mondo S."/>
            <person name="Pangilinan J."/>
            <person name="Riley R."/>
            <person name="Labutti K."/>
            <person name="Andreopoulos B."/>
            <person name="Lipzen A."/>
            <person name="Chen C."/>
            <person name="Yanf M."/>
            <person name="Daum C."/>
            <person name="Ng V."/>
            <person name="Clum A."/>
            <person name="Steindorff A."/>
            <person name="Ohm R."/>
            <person name="Martin F."/>
            <person name="Silar P."/>
            <person name="Natvig D."/>
            <person name="Lalanne C."/>
            <person name="Gautier V."/>
            <person name="Ament-Velasquez S.L."/>
            <person name="Kruys A."/>
            <person name="Hutchinson M.I."/>
            <person name="Powell A.J."/>
            <person name="Barry K."/>
            <person name="Miller A.N."/>
            <person name="Grigoriev I.V."/>
            <person name="Debuchy R."/>
            <person name="Gladieux P."/>
            <person name="Thoren M.H."/>
            <person name="Johannesson H."/>
        </authorList>
    </citation>
    <scope>NUCLEOTIDE SEQUENCE</scope>
    <source>
        <strain evidence="2">CBS 168.71</strain>
    </source>
</reference>
<comment type="caution">
    <text evidence="2">The sequence shown here is derived from an EMBL/GenBank/DDBJ whole genome shotgun (WGS) entry which is preliminary data.</text>
</comment>
<dbReference type="Proteomes" id="UP001278766">
    <property type="component" value="Unassembled WGS sequence"/>
</dbReference>
<evidence type="ECO:0000313" key="3">
    <source>
        <dbReference type="Proteomes" id="UP001278766"/>
    </source>
</evidence>
<dbReference type="GeneID" id="87835290"/>
<reference evidence="2" key="1">
    <citation type="journal article" date="2023" name="Mol. Phylogenet. Evol.">
        <title>Genome-scale phylogeny and comparative genomics of the fungal order Sordariales.</title>
        <authorList>
            <person name="Hensen N."/>
            <person name="Bonometti L."/>
            <person name="Westerberg I."/>
            <person name="Brannstrom I.O."/>
            <person name="Guillou S."/>
            <person name="Cros-Aarteil S."/>
            <person name="Calhoun S."/>
            <person name="Haridas S."/>
            <person name="Kuo A."/>
            <person name="Mondo S."/>
            <person name="Pangilinan J."/>
            <person name="Riley R."/>
            <person name="LaButti K."/>
            <person name="Andreopoulos B."/>
            <person name="Lipzen A."/>
            <person name="Chen C."/>
            <person name="Yan M."/>
            <person name="Daum C."/>
            <person name="Ng V."/>
            <person name="Clum A."/>
            <person name="Steindorff A."/>
            <person name="Ohm R.A."/>
            <person name="Martin F."/>
            <person name="Silar P."/>
            <person name="Natvig D.O."/>
            <person name="Lalanne C."/>
            <person name="Gautier V."/>
            <person name="Ament-Velasquez S.L."/>
            <person name="Kruys A."/>
            <person name="Hutchinson M.I."/>
            <person name="Powell A.J."/>
            <person name="Barry K."/>
            <person name="Miller A.N."/>
            <person name="Grigoriev I.V."/>
            <person name="Debuchy R."/>
            <person name="Gladieux P."/>
            <person name="Hiltunen Thoren M."/>
            <person name="Johannesson H."/>
        </authorList>
    </citation>
    <scope>NUCLEOTIDE SEQUENCE</scope>
    <source>
        <strain evidence="2">CBS 168.71</strain>
    </source>
</reference>
<evidence type="ECO:0000256" key="1">
    <source>
        <dbReference type="SAM" id="MobiDB-lite"/>
    </source>
</evidence>
<sequence>MGNEELSTWIWRLLYAFTAIQRRNHTRQSSSTTHHLDQSQNHRRTIYVCDGCGESLGVDEEIYVCQVCAGEAKFHETCYKRLKRVVGIEGTGSNTLERLCSSHNEFVCISLSGKGSSREESTVAAEFPAASEPSVTMGGRERDDSHSPHNGSAREGGGPPSALIMSRIKMETGDEGVIKGKGTRTTDDQDRALSEPTSWLLEEIGKLNEAIKEWFFRAQFKSTQ</sequence>
<evidence type="ECO:0000313" key="2">
    <source>
        <dbReference type="EMBL" id="KAK3295390.1"/>
    </source>
</evidence>
<proteinExistence type="predicted"/>
<feature type="region of interest" description="Disordered" evidence="1">
    <location>
        <begin position="120"/>
        <end position="162"/>
    </location>
</feature>
<name>A0AAE0HFD0_9PEZI</name>
<dbReference type="AlphaFoldDB" id="A0AAE0HFD0"/>
<gene>
    <name evidence="2" type="ORF">B0H64DRAFT_145193</name>
</gene>
<keyword evidence="3" id="KW-1185">Reference proteome</keyword>
<dbReference type="RefSeq" id="XP_062658904.1">
    <property type="nucleotide sequence ID" value="XM_062798342.1"/>
</dbReference>
<dbReference type="EMBL" id="JAUEPN010000004">
    <property type="protein sequence ID" value="KAK3295390.1"/>
    <property type="molecule type" value="Genomic_DNA"/>
</dbReference>